<proteinExistence type="predicted"/>
<keyword evidence="2" id="KW-0732">Signal</keyword>
<organism evidence="3 4">
    <name type="scientific">Neonectria ditissima</name>
    <dbReference type="NCBI Taxonomy" id="78410"/>
    <lineage>
        <taxon>Eukaryota</taxon>
        <taxon>Fungi</taxon>
        <taxon>Dikarya</taxon>
        <taxon>Ascomycota</taxon>
        <taxon>Pezizomycotina</taxon>
        <taxon>Sordariomycetes</taxon>
        <taxon>Hypocreomycetidae</taxon>
        <taxon>Hypocreales</taxon>
        <taxon>Nectriaceae</taxon>
        <taxon>Neonectria</taxon>
    </lineage>
</organism>
<dbReference type="Proteomes" id="UP000050424">
    <property type="component" value="Unassembled WGS sequence"/>
</dbReference>
<dbReference type="OrthoDB" id="3009728at2759"/>
<feature type="transmembrane region" description="Helical" evidence="1">
    <location>
        <begin position="362"/>
        <end position="380"/>
    </location>
</feature>
<evidence type="ECO:0000256" key="2">
    <source>
        <dbReference type="SAM" id="SignalP"/>
    </source>
</evidence>
<reference evidence="3 4" key="1">
    <citation type="submission" date="2015-09" db="EMBL/GenBank/DDBJ databases">
        <title>Draft genome of a European isolate of the apple canker pathogen Neonectria ditissima.</title>
        <authorList>
            <person name="Gomez-Cortecero A."/>
            <person name="Harrison R.J."/>
            <person name="Armitage A.D."/>
        </authorList>
    </citation>
    <scope>NUCLEOTIDE SEQUENCE [LARGE SCALE GENOMIC DNA]</scope>
    <source>
        <strain evidence="3 4">R09/05</strain>
    </source>
</reference>
<feature type="chain" id="PRO_5006135839" description="Solute carrier family 40 protein" evidence="2">
    <location>
        <begin position="28"/>
        <end position="407"/>
    </location>
</feature>
<feature type="signal peptide" evidence="2">
    <location>
        <begin position="1"/>
        <end position="27"/>
    </location>
</feature>
<keyword evidence="1" id="KW-0812">Transmembrane</keyword>
<evidence type="ECO:0000313" key="3">
    <source>
        <dbReference type="EMBL" id="KPM39837.1"/>
    </source>
</evidence>
<keyword evidence="1" id="KW-0472">Membrane</keyword>
<gene>
    <name evidence="3" type="ORF">AK830_g6717</name>
</gene>
<evidence type="ECO:0008006" key="5">
    <source>
        <dbReference type="Google" id="ProtNLM"/>
    </source>
</evidence>
<name>A0A0P7BHY7_9HYPO</name>
<dbReference type="EMBL" id="LKCW01000097">
    <property type="protein sequence ID" value="KPM39837.1"/>
    <property type="molecule type" value="Genomic_DNA"/>
</dbReference>
<evidence type="ECO:0000313" key="4">
    <source>
        <dbReference type="Proteomes" id="UP000050424"/>
    </source>
</evidence>
<keyword evidence="1" id="KW-1133">Transmembrane helix</keyword>
<feature type="transmembrane region" description="Helical" evidence="1">
    <location>
        <begin position="221"/>
        <end position="241"/>
    </location>
</feature>
<evidence type="ECO:0000256" key="1">
    <source>
        <dbReference type="SAM" id="Phobius"/>
    </source>
</evidence>
<dbReference type="AlphaFoldDB" id="A0A0P7BHY7"/>
<sequence length="407" mass="46394">MSLPSLRFSISLSLLVLWATNIGFARAATSTRQFREWYPQFGSIFKNILHTNCSKEYERYLTGVKNHSEIDYQGGGGIYTALTQPVINCILNDTSEYLKGCMTGSQVLLGIMPTVLALLGPSHNEIALLANVGRRPLLAFGLALSSPSTYFSRAFDYSDPKDILSHHKNRSEQRCPQRRGWQLLIAFIEYALTAGACFNVVHNSIQVGTMSITSVMSDFDFFAIMWLFIGVMIHAFSCFVLRLRLQGWRDPESLCKERAEEYEEREASRQTQRRPEGLIQSGVELLEPVWLWFINTWPRLQEISCREFFSCAAKQYDVRIVTFKETRTFLVAAWWESTLTILHVVFGTLIFSGVTFFGTKDALYIVGRYMVSVSLCRIILMYELAGLREICITIDGEKIQQDSADEF</sequence>
<feature type="transmembrane region" description="Helical" evidence="1">
    <location>
        <begin position="180"/>
        <end position="201"/>
    </location>
</feature>
<accession>A0A0P7BHY7</accession>
<comment type="caution">
    <text evidence="3">The sequence shown here is derived from an EMBL/GenBank/DDBJ whole genome shotgun (WGS) entry which is preliminary data.</text>
</comment>
<keyword evidence="4" id="KW-1185">Reference proteome</keyword>
<feature type="transmembrane region" description="Helical" evidence="1">
    <location>
        <begin position="329"/>
        <end position="356"/>
    </location>
</feature>
<protein>
    <recommendedName>
        <fullName evidence="5">Solute carrier family 40 protein</fullName>
    </recommendedName>
</protein>